<dbReference type="GO" id="GO:0016491">
    <property type="term" value="F:oxidoreductase activity"/>
    <property type="evidence" value="ECO:0007669"/>
    <property type="project" value="InterPro"/>
</dbReference>
<evidence type="ECO:0000313" key="1">
    <source>
        <dbReference type="EMBL" id="KAH7546244.1"/>
    </source>
</evidence>
<protein>
    <submittedName>
        <fullName evidence="1">Uncharacterized protein</fullName>
    </submittedName>
</protein>
<dbReference type="PROSITE" id="PS00063">
    <property type="entry name" value="ALDOKETO_REDUCTASE_3"/>
    <property type="match status" value="1"/>
</dbReference>
<proteinExistence type="predicted"/>
<name>A0A978W2R0_ZIZJJ</name>
<evidence type="ECO:0000313" key="2">
    <source>
        <dbReference type="Proteomes" id="UP000813462"/>
    </source>
</evidence>
<dbReference type="InterPro" id="IPR020471">
    <property type="entry name" value="AKR"/>
</dbReference>
<comment type="caution">
    <text evidence="1">The sequence shown here is derived from an EMBL/GenBank/DDBJ whole genome shotgun (WGS) entry which is preliminary data.</text>
</comment>
<dbReference type="EMBL" id="JAEACU010000001">
    <property type="protein sequence ID" value="KAH7546244.1"/>
    <property type="molecule type" value="Genomic_DNA"/>
</dbReference>
<dbReference type="AlphaFoldDB" id="A0A978W2R0"/>
<accession>A0A978W2R0</accession>
<dbReference type="InterPro" id="IPR018170">
    <property type="entry name" value="Aldo/ket_reductase_CS"/>
</dbReference>
<dbReference type="Gene3D" id="3.20.20.100">
    <property type="entry name" value="NADP-dependent oxidoreductase domain"/>
    <property type="match status" value="1"/>
</dbReference>
<sequence>MKYKMATVGSEFIPKVVRDSSVVHLSMPVLGFGMDELFIISKLWCNDAHPNPVIPLRLGLTKSVGVSGFTTKKLQNLLSFAKIPLSPTVSESSGNEPNLATEEAHRVLQGQQYHSDCLLSLEAKAHHGDPIMLWTTKFSMTLCWIMANPLLRMTYTTFGLAGLFLMEIYEQGTTSVPKSYNRERLKENLDIFDWKITQEDLYKISQLPQKKLNLHTSDGADPKLS</sequence>
<dbReference type="PANTHER" id="PTHR11732">
    <property type="entry name" value="ALDO/KETO REDUCTASE"/>
    <property type="match status" value="1"/>
</dbReference>
<dbReference type="InterPro" id="IPR036812">
    <property type="entry name" value="NAD(P)_OxRdtase_dom_sf"/>
</dbReference>
<organism evidence="1 2">
    <name type="scientific">Ziziphus jujuba var. spinosa</name>
    <dbReference type="NCBI Taxonomy" id="714518"/>
    <lineage>
        <taxon>Eukaryota</taxon>
        <taxon>Viridiplantae</taxon>
        <taxon>Streptophyta</taxon>
        <taxon>Embryophyta</taxon>
        <taxon>Tracheophyta</taxon>
        <taxon>Spermatophyta</taxon>
        <taxon>Magnoliopsida</taxon>
        <taxon>eudicotyledons</taxon>
        <taxon>Gunneridae</taxon>
        <taxon>Pentapetalae</taxon>
        <taxon>rosids</taxon>
        <taxon>fabids</taxon>
        <taxon>Rosales</taxon>
        <taxon>Rhamnaceae</taxon>
        <taxon>Paliureae</taxon>
        <taxon>Ziziphus</taxon>
    </lineage>
</organism>
<dbReference type="Proteomes" id="UP000813462">
    <property type="component" value="Unassembled WGS sequence"/>
</dbReference>
<gene>
    <name evidence="1" type="ORF">FEM48_Zijuj01G0179800</name>
</gene>
<reference evidence="1" key="1">
    <citation type="journal article" date="2021" name="Front. Plant Sci.">
        <title>Chromosome-Scale Genome Assembly for Chinese Sour Jujube and Insights Into Its Genome Evolution and Domestication Signature.</title>
        <authorList>
            <person name="Shen L.-Y."/>
            <person name="Luo H."/>
            <person name="Wang X.-L."/>
            <person name="Wang X.-M."/>
            <person name="Qiu X.-J."/>
            <person name="Liu H."/>
            <person name="Zhou S.-S."/>
            <person name="Jia K.-H."/>
            <person name="Nie S."/>
            <person name="Bao Y.-T."/>
            <person name="Zhang R.-G."/>
            <person name="Yun Q.-Z."/>
            <person name="Chai Y.-H."/>
            <person name="Lu J.-Y."/>
            <person name="Li Y."/>
            <person name="Zhao S.-W."/>
            <person name="Mao J.-F."/>
            <person name="Jia S.-G."/>
            <person name="Mao Y.-M."/>
        </authorList>
    </citation>
    <scope>NUCLEOTIDE SEQUENCE</scope>
    <source>
        <strain evidence="1">AT0</strain>
        <tissue evidence="1">Leaf</tissue>
    </source>
</reference>
<dbReference type="SUPFAM" id="SSF51430">
    <property type="entry name" value="NAD(P)-linked oxidoreductase"/>
    <property type="match status" value="1"/>
</dbReference>